<feature type="compositionally biased region" description="Polar residues" evidence="1">
    <location>
        <begin position="17"/>
        <end position="29"/>
    </location>
</feature>
<evidence type="ECO:0000313" key="2">
    <source>
        <dbReference type="EMBL" id="CAI9106616.1"/>
    </source>
</evidence>
<feature type="region of interest" description="Disordered" evidence="1">
    <location>
        <begin position="17"/>
        <end position="63"/>
    </location>
</feature>
<name>A0AAV1DFG6_OLDCO</name>
<protein>
    <submittedName>
        <fullName evidence="2">OLC1v1005813C1</fullName>
    </submittedName>
</protein>
<reference evidence="2" key="1">
    <citation type="submission" date="2023-03" db="EMBL/GenBank/DDBJ databases">
        <authorList>
            <person name="Julca I."/>
        </authorList>
    </citation>
    <scope>NUCLEOTIDE SEQUENCE</scope>
</reference>
<proteinExistence type="predicted"/>
<sequence>MPLYCVDRKKIGHDINSYQHNTTASQSQKIELLTSKRQPKEQLQEKQGETLTTESPPYTAPSNLVQSQLLHMVVVSNDPQPSKTGQQPAAADALSRLHEKDVAIPEKALVAPPCRIHGTPEIILKPVQGVEGRPQA</sequence>
<dbReference type="EMBL" id="OX459122">
    <property type="protein sequence ID" value="CAI9106616.1"/>
    <property type="molecule type" value="Genomic_DNA"/>
</dbReference>
<feature type="compositionally biased region" description="Basic and acidic residues" evidence="1">
    <location>
        <begin position="38"/>
        <end position="48"/>
    </location>
</feature>
<dbReference type="AlphaFoldDB" id="A0AAV1DFG6"/>
<accession>A0AAV1DFG6</accession>
<gene>
    <name evidence="2" type="ORF">OLC1_LOCUS15088</name>
</gene>
<organism evidence="2 3">
    <name type="scientific">Oldenlandia corymbosa var. corymbosa</name>
    <dbReference type="NCBI Taxonomy" id="529605"/>
    <lineage>
        <taxon>Eukaryota</taxon>
        <taxon>Viridiplantae</taxon>
        <taxon>Streptophyta</taxon>
        <taxon>Embryophyta</taxon>
        <taxon>Tracheophyta</taxon>
        <taxon>Spermatophyta</taxon>
        <taxon>Magnoliopsida</taxon>
        <taxon>eudicotyledons</taxon>
        <taxon>Gunneridae</taxon>
        <taxon>Pentapetalae</taxon>
        <taxon>asterids</taxon>
        <taxon>lamiids</taxon>
        <taxon>Gentianales</taxon>
        <taxon>Rubiaceae</taxon>
        <taxon>Rubioideae</taxon>
        <taxon>Spermacoceae</taxon>
        <taxon>Hedyotis-Oldenlandia complex</taxon>
        <taxon>Oldenlandia</taxon>
    </lineage>
</organism>
<feature type="compositionally biased region" description="Polar residues" evidence="1">
    <location>
        <begin position="77"/>
        <end position="87"/>
    </location>
</feature>
<feature type="region of interest" description="Disordered" evidence="1">
    <location>
        <begin position="77"/>
        <end position="98"/>
    </location>
</feature>
<evidence type="ECO:0000256" key="1">
    <source>
        <dbReference type="SAM" id="MobiDB-lite"/>
    </source>
</evidence>
<evidence type="ECO:0000313" key="3">
    <source>
        <dbReference type="Proteomes" id="UP001161247"/>
    </source>
</evidence>
<keyword evidence="3" id="KW-1185">Reference proteome</keyword>
<dbReference type="Proteomes" id="UP001161247">
    <property type="component" value="Chromosome 5"/>
</dbReference>
<feature type="compositionally biased region" description="Polar residues" evidence="1">
    <location>
        <begin position="49"/>
        <end position="63"/>
    </location>
</feature>